<comment type="caution">
    <text evidence="5">The sequence shown here is derived from an EMBL/GenBank/DDBJ whole genome shotgun (WGS) entry which is preliminary data.</text>
</comment>
<dbReference type="InterPro" id="IPR027417">
    <property type="entry name" value="P-loop_NTPase"/>
</dbReference>
<proteinExistence type="predicted"/>
<gene>
    <name evidence="5" type="ORF">L3049_07235</name>
</gene>
<dbReference type="InterPro" id="IPR045076">
    <property type="entry name" value="MutS"/>
</dbReference>
<evidence type="ECO:0000259" key="4">
    <source>
        <dbReference type="SMART" id="SM00534"/>
    </source>
</evidence>
<dbReference type="SUPFAM" id="SSF52540">
    <property type="entry name" value="P-loop containing nucleoside triphosphate hydrolases"/>
    <property type="match status" value="1"/>
</dbReference>
<evidence type="ECO:0000313" key="6">
    <source>
        <dbReference type="Proteomes" id="UP001528920"/>
    </source>
</evidence>
<keyword evidence="2" id="KW-0067">ATP-binding</keyword>
<dbReference type="Gene3D" id="3.40.50.300">
    <property type="entry name" value="P-loop containing nucleotide triphosphate hydrolases"/>
    <property type="match status" value="1"/>
</dbReference>
<dbReference type="Gene3D" id="1.10.1420.10">
    <property type="match status" value="1"/>
</dbReference>
<evidence type="ECO:0000313" key="5">
    <source>
        <dbReference type="EMBL" id="MDE5417798.1"/>
    </source>
</evidence>
<dbReference type="Proteomes" id="UP001528920">
    <property type="component" value="Unassembled WGS sequence"/>
</dbReference>
<name>A0ABT5VQV4_9BACT</name>
<dbReference type="Pfam" id="PF00488">
    <property type="entry name" value="MutS_V"/>
    <property type="match status" value="1"/>
</dbReference>
<dbReference type="EMBL" id="JAKJSC010000001">
    <property type="protein sequence ID" value="MDE5417798.1"/>
    <property type="molecule type" value="Genomic_DNA"/>
</dbReference>
<dbReference type="SMART" id="SM00534">
    <property type="entry name" value="MUTSac"/>
    <property type="match status" value="1"/>
</dbReference>
<keyword evidence="1" id="KW-0547">Nucleotide-binding</keyword>
<organism evidence="5 6">
    <name type="scientific">Paralabilibaculum antarcticum</name>
    <dbReference type="NCBI Taxonomy" id="2912572"/>
    <lineage>
        <taxon>Bacteria</taxon>
        <taxon>Pseudomonadati</taxon>
        <taxon>Bacteroidota</taxon>
        <taxon>Bacteroidia</taxon>
        <taxon>Marinilabiliales</taxon>
        <taxon>Marinifilaceae</taxon>
        <taxon>Paralabilibaculum</taxon>
    </lineage>
</organism>
<dbReference type="PANTHER" id="PTHR11361">
    <property type="entry name" value="DNA MISMATCH REPAIR PROTEIN MUTS FAMILY MEMBER"/>
    <property type="match status" value="1"/>
</dbReference>
<dbReference type="PANTHER" id="PTHR11361:SF99">
    <property type="entry name" value="DNA MISMATCH REPAIR PROTEIN"/>
    <property type="match status" value="1"/>
</dbReference>
<dbReference type="InterPro" id="IPR000432">
    <property type="entry name" value="DNA_mismatch_repair_MutS_C"/>
</dbReference>
<keyword evidence="3" id="KW-0238">DNA-binding</keyword>
<reference evidence="5 6" key="1">
    <citation type="submission" date="2022-01" db="EMBL/GenBank/DDBJ databases">
        <title>Labilibaculum sp. nov, a marine bacterium isolated from Antarctica.</title>
        <authorList>
            <person name="Dai W."/>
        </authorList>
    </citation>
    <scope>NUCLEOTIDE SEQUENCE [LARGE SCALE GENOMIC DNA]</scope>
    <source>
        <strain evidence="5 6">DW002</strain>
    </source>
</reference>
<evidence type="ECO:0000256" key="1">
    <source>
        <dbReference type="ARBA" id="ARBA00022741"/>
    </source>
</evidence>
<dbReference type="RefSeq" id="WP_275109136.1">
    <property type="nucleotide sequence ID" value="NZ_JAKJSC010000001.1"/>
</dbReference>
<feature type="domain" description="DNA mismatch repair proteins mutS family" evidence="4">
    <location>
        <begin position="260"/>
        <end position="441"/>
    </location>
</feature>
<dbReference type="SUPFAM" id="SSF48334">
    <property type="entry name" value="DNA repair protein MutS, domain III"/>
    <property type="match status" value="1"/>
</dbReference>
<accession>A0ABT5VQV4</accession>
<evidence type="ECO:0000256" key="3">
    <source>
        <dbReference type="ARBA" id="ARBA00023125"/>
    </source>
</evidence>
<protein>
    <recommendedName>
        <fullName evidence="4">DNA mismatch repair proteins mutS family domain-containing protein</fullName>
    </recommendedName>
</protein>
<dbReference type="InterPro" id="IPR036187">
    <property type="entry name" value="DNA_mismatch_repair_MutS_sf"/>
</dbReference>
<keyword evidence="6" id="KW-1185">Reference proteome</keyword>
<sequence length="444" mass="50820">MLKFKTDEQTLNDLKIFPKYRKDTSIFGYFDKTKTRGGSIALHKLMDSPFNAYKDIVDQIDAIKYSFRLEEEINLCLNDDKLDIIEYYLNLNTASLRDNLLDALFDKISYKLKPTNGYYLTLQALKYIQEHFNFLGLLIESFKGEKLPVFFAGLRDDVIAIQKNQDFESLFNNEKEKISFRQINHFDALLKDKYSELLKQVIKKTYLLDAYLSVGKIAQEGDFTFPKFINSETPKFNAKQLFHPFVPKPVPCDFELGKNKNLCFLTGPNMAGKSTFLKAVALTIYLAHIGFPVPSKDCTLSVFNGLFTTINLSDDIEIGYSHYYSEVKRVKEIATQIKEQKNLLIIFDELFRGTNVKDACDAGLLVTKGFLNSKKSLFLISSHITEIGEELESEKCVDLKYFESRLDGDVPVNTYQIKEGISSERHGLAIVNREGIAEILENAI</sequence>
<evidence type="ECO:0000256" key="2">
    <source>
        <dbReference type="ARBA" id="ARBA00022840"/>
    </source>
</evidence>